<feature type="compositionally biased region" description="Low complexity" evidence="1">
    <location>
        <begin position="176"/>
        <end position="268"/>
    </location>
</feature>
<feature type="compositionally biased region" description="Pro residues" evidence="1">
    <location>
        <begin position="286"/>
        <end position="300"/>
    </location>
</feature>
<keyword evidence="3" id="KW-1185">Reference proteome</keyword>
<dbReference type="Proteomes" id="UP000772434">
    <property type="component" value="Unassembled WGS sequence"/>
</dbReference>
<accession>A0A9P5PMH0</accession>
<gene>
    <name evidence="2" type="ORF">BDP27DRAFT_1333354</name>
</gene>
<feature type="compositionally biased region" description="Pro residues" evidence="1">
    <location>
        <begin position="133"/>
        <end position="147"/>
    </location>
</feature>
<feature type="compositionally biased region" description="Polar residues" evidence="1">
    <location>
        <begin position="21"/>
        <end position="33"/>
    </location>
</feature>
<feature type="compositionally biased region" description="Low complexity" evidence="1">
    <location>
        <begin position="81"/>
        <end position="100"/>
    </location>
</feature>
<evidence type="ECO:0000313" key="2">
    <source>
        <dbReference type="EMBL" id="KAF9064610.1"/>
    </source>
</evidence>
<sequence length="526" mass="56330">MASNKSQRVPIPLLHPGAIKDNTSGSATTQKNQPGYIFHSPSSRAQNPLYASPNPEAVQFLLNHVGTYPSGQGIWYPPHPLQHNPQPNNSSPQMSNVYAPLPSSFPAFPASISKPQQQTSGSDRAIISAIPSPTTPFTPSPSAPSPSSPFLTPVSSPLQAATSSSHNARPRKKLRSVASLLSSSRRTSSSPALSQVSSTHRSRGSSSPLSLSSHINSTTPSPTHTNSTMTRSISTRSYSSSPLASTPSSTPAGRSPSGSSSMRDSTSPIQIYSGGSASSPAFPTSSPTPNPTAPPLPPLDTPHSNSSLPKRKRKKEAEEKTFKRSSTFPFSAPACEDGSCTSPIVIRSRSNSPVSHTHAAPIPATHSRPTSTPPYPYPTYPPYPPTHPPTPLELSAILKSQCLSPSLLHLPLPLPQYPIPTPDPPPTVASLIHIANTRHAQQTLAAQRLRNERRTREALEARERAREVVCKMGFEYKGLVSEDLERFINPNEGRYLSEELGFVPIGVTMPLVTRKETLKEFRPGAA</sequence>
<feature type="region of interest" description="Disordered" evidence="1">
    <location>
        <begin position="127"/>
        <end position="325"/>
    </location>
</feature>
<feature type="region of interest" description="Disordered" evidence="1">
    <location>
        <begin position="1"/>
        <end position="51"/>
    </location>
</feature>
<comment type="caution">
    <text evidence="2">The sequence shown here is derived from an EMBL/GenBank/DDBJ whole genome shotgun (WGS) entry which is preliminary data.</text>
</comment>
<feature type="compositionally biased region" description="Polar residues" evidence="1">
    <location>
        <begin position="153"/>
        <end position="167"/>
    </location>
</feature>
<feature type="compositionally biased region" description="Low complexity" evidence="1">
    <location>
        <begin position="276"/>
        <end position="285"/>
    </location>
</feature>
<dbReference type="AlphaFoldDB" id="A0A9P5PMH0"/>
<evidence type="ECO:0000256" key="1">
    <source>
        <dbReference type="SAM" id="MobiDB-lite"/>
    </source>
</evidence>
<proteinExistence type="predicted"/>
<dbReference type="EMBL" id="JADNRY010000120">
    <property type="protein sequence ID" value="KAF9064610.1"/>
    <property type="molecule type" value="Genomic_DNA"/>
</dbReference>
<protein>
    <submittedName>
        <fullName evidence="2">Uncharacterized protein</fullName>
    </submittedName>
</protein>
<feature type="region of interest" description="Disordered" evidence="1">
    <location>
        <begin position="76"/>
        <end position="100"/>
    </location>
</feature>
<evidence type="ECO:0000313" key="3">
    <source>
        <dbReference type="Proteomes" id="UP000772434"/>
    </source>
</evidence>
<feature type="region of interest" description="Disordered" evidence="1">
    <location>
        <begin position="346"/>
        <end position="375"/>
    </location>
</feature>
<name>A0A9P5PMH0_9AGAR</name>
<organism evidence="2 3">
    <name type="scientific">Rhodocollybia butyracea</name>
    <dbReference type="NCBI Taxonomy" id="206335"/>
    <lineage>
        <taxon>Eukaryota</taxon>
        <taxon>Fungi</taxon>
        <taxon>Dikarya</taxon>
        <taxon>Basidiomycota</taxon>
        <taxon>Agaricomycotina</taxon>
        <taxon>Agaricomycetes</taxon>
        <taxon>Agaricomycetidae</taxon>
        <taxon>Agaricales</taxon>
        <taxon>Marasmiineae</taxon>
        <taxon>Omphalotaceae</taxon>
        <taxon>Rhodocollybia</taxon>
    </lineage>
</organism>
<reference evidence="2" key="1">
    <citation type="submission" date="2020-11" db="EMBL/GenBank/DDBJ databases">
        <authorList>
            <consortium name="DOE Joint Genome Institute"/>
            <person name="Ahrendt S."/>
            <person name="Riley R."/>
            <person name="Andreopoulos W."/>
            <person name="Labutti K."/>
            <person name="Pangilinan J."/>
            <person name="Ruiz-Duenas F.J."/>
            <person name="Barrasa J.M."/>
            <person name="Sanchez-Garcia M."/>
            <person name="Camarero S."/>
            <person name="Miyauchi S."/>
            <person name="Serrano A."/>
            <person name="Linde D."/>
            <person name="Babiker R."/>
            <person name="Drula E."/>
            <person name="Ayuso-Fernandez I."/>
            <person name="Pacheco R."/>
            <person name="Padilla G."/>
            <person name="Ferreira P."/>
            <person name="Barriuso J."/>
            <person name="Kellner H."/>
            <person name="Castanera R."/>
            <person name="Alfaro M."/>
            <person name="Ramirez L."/>
            <person name="Pisabarro A.G."/>
            <person name="Kuo A."/>
            <person name="Tritt A."/>
            <person name="Lipzen A."/>
            <person name="He G."/>
            <person name="Yan M."/>
            <person name="Ng V."/>
            <person name="Cullen D."/>
            <person name="Martin F."/>
            <person name="Rosso M.-N."/>
            <person name="Henrissat B."/>
            <person name="Hibbett D."/>
            <person name="Martinez A.T."/>
            <person name="Grigoriev I.V."/>
        </authorList>
    </citation>
    <scope>NUCLEOTIDE SEQUENCE</scope>
    <source>
        <strain evidence="2">AH 40177</strain>
    </source>
</reference>